<accession>A0A1H9WT55</accession>
<dbReference type="OrthoDB" id="4761871at2"/>
<feature type="chain" id="PRO_5011588579" description="Lipoprotein" evidence="1">
    <location>
        <begin position="23"/>
        <end position="139"/>
    </location>
</feature>
<proteinExistence type="predicted"/>
<protein>
    <recommendedName>
        <fullName evidence="4">Lipoprotein</fullName>
    </recommendedName>
</protein>
<dbReference type="RefSeq" id="WP_143086873.1">
    <property type="nucleotide sequence ID" value="NZ_FOFT01000012.1"/>
</dbReference>
<evidence type="ECO:0000313" key="2">
    <source>
        <dbReference type="EMBL" id="SES37120.1"/>
    </source>
</evidence>
<sequence length="139" mass="15401">MRIVSLLAVTLLLLAGCGGGIAVDTNADLDSAVRTFVGEKAEKPRPFSEFTSWNWDELYVVDLDGADSGYVEEVTGEKFDVPWGSKSGVFLYYEGGKRVRAELMNNGAFCPGIYTREAVVDYKFACWLQDSKVRDLRAK</sequence>
<keyword evidence="3" id="KW-1185">Reference proteome</keyword>
<dbReference type="AlphaFoldDB" id="A0A1H9WT55"/>
<evidence type="ECO:0008006" key="4">
    <source>
        <dbReference type="Google" id="ProtNLM"/>
    </source>
</evidence>
<evidence type="ECO:0000256" key="1">
    <source>
        <dbReference type="SAM" id="SignalP"/>
    </source>
</evidence>
<name>A0A1H9WT55_9PSEU</name>
<evidence type="ECO:0000313" key="3">
    <source>
        <dbReference type="Proteomes" id="UP000199028"/>
    </source>
</evidence>
<keyword evidence="1" id="KW-0732">Signal</keyword>
<gene>
    <name evidence="2" type="ORF">SAMN05216195_112207</name>
</gene>
<feature type="signal peptide" evidence="1">
    <location>
        <begin position="1"/>
        <end position="22"/>
    </location>
</feature>
<dbReference type="PROSITE" id="PS51257">
    <property type="entry name" value="PROKAR_LIPOPROTEIN"/>
    <property type="match status" value="1"/>
</dbReference>
<reference evidence="3" key="1">
    <citation type="submission" date="2016-10" db="EMBL/GenBank/DDBJ databases">
        <authorList>
            <person name="Varghese N."/>
            <person name="Submissions S."/>
        </authorList>
    </citation>
    <scope>NUCLEOTIDE SEQUENCE [LARGE SCALE GENOMIC DNA]</scope>
    <source>
        <strain evidence="3">CGMCC 4.578</strain>
    </source>
</reference>
<organism evidence="2 3">
    <name type="scientific">Lentzea flaviverrucosa</name>
    <dbReference type="NCBI Taxonomy" id="200379"/>
    <lineage>
        <taxon>Bacteria</taxon>
        <taxon>Bacillati</taxon>
        <taxon>Actinomycetota</taxon>
        <taxon>Actinomycetes</taxon>
        <taxon>Pseudonocardiales</taxon>
        <taxon>Pseudonocardiaceae</taxon>
        <taxon>Lentzea</taxon>
    </lineage>
</organism>
<dbReference type="EMBL" id="FOFT01000012">
    <property type="protein sequence ID" value="SES37120.1"/>
    <property type="molecule type" value="Genomic_DNA"/>
</dbReference>
<dbReference type="Proteomes" id="UP000199028">
    <property type="component" value="Unassembled WGS sequence"/>
</dbReference>